<dbReference type="VEuPathDB" id="MicrosporidiaDB:ECANGB1_2363"/>
<sequence length="168" mass="18664">MLLPTIFVGLIACVDQILVFENNPNDYYCLVTLQPDVAAQGYFIYKNSDKGENNAKPVHEGDIERMDNSTPKAGKYKLEIVTGANKVKKDGTAYSFQITVADSKAPIFTEPFAWDSSKEGFVYYTELSVPFYRSLPFLITMGVLGLVVVGGAIYVIMKKGKQNVEEEL</sequence>
<accession>A0A1Y1S9S5</accession>
<gene>
    <name evidence="3" type="ORF">ECANGB1_2363</name>
</gene>
<evidence type="ECO:0000313" key="4">
    <source>
        <dbReference type="Proteomes" id="UP000192639"/>
    </source>
</evidence>
<proteinExistence type="predicted"/>
<keyword evidence="1" id="KW-0812">Transmembrane</keyword>
<dbReference type="Proteomes" id="UP000192639">
    <property type="component" value="Unassembled WGS sequence"/>
</dbReference>
<keyword evidence="2" id="KW-0732">Signal</keyword>
<keyword evidence="1" id="KW-0472">Membrane</keyword>
<feature type="signal peptide" evidence="2">
    <location>
        <begin position="1"/>
        <end position="16"/>
    </location>
</feature>
<name>A0A1Y1S9S5_9MICR</name>
<evidence type="ECO:0000256" key="2">
    <source>
        <dbReference type="SAM" id="SignalP"/>
    </source>
</evidence>
<reference evidence="3 4" key="1">
    <citation type="journal article" date="2017" name="Environ. Microbiol.">
        <title>Decay of the glycolytic pathway and adaptation to intranuclear parasitism within Enterocytozoonidae microsporidia.</title>
        <authorList>
            <person name="Wiredu Boakye D."/>
            <person name="Jaroenlak P."/>
            <person name="Prachumwat A."/>
            <person name="Williams T.A."/>
            <person name="Bateman K.S."/>
            <person name="Itsathitphaisarn O."/>
            <person name="Sritunyalucksana K."/>
            <person name="Paszkiewicz K.H."/>
            <person name="Moore K.A."/>
            <person name="Stentiford G.D."/>
            <person name="Williams B.A."/>
        </authorList>
    </citation>
    <scope>NUCLEOTIDE SEQUENCE [LARGE SCALE GENOMIC DNA]</scope>
    <source>
        <strain evidence="3 4">GB1</strain>
    </source>
</reference>
<feature type="transmembrane region" description="Helical" evidence="1">
    <location>
        <begin position="135"/>
        <end position="156"/>
    </location>
</feature>
<dbReference type="AlphaFoldDB" id="A0A1Y1S9S5"/>
<dbReference type="OrthoDB" id="10516175at2759"/>
<dbReference type="EMBL" id="LWDP01000009">
    <property type="protein sequence ID" value="ORD94806.1"/>
    <property type="molecule type" value="Genomic_DNA"/>
</dbReference>
<protein>
    <submittedName>
        <fullName evidence="3">Uncharacterized protein</fullName>
    </submittedName>
</protein>
<evidence type="ECO:0000313" key="3">
    <source>
        <dbReference type="EMBL" id="ORD94806.1"/>
    </source>
</evidence>
<keyword evidence="4" id="KW-1185">Reference proteome</keyword>
<organism evidence="3 4">
    <name type="scientific">Enterospora canceri</name>
    <dbReference type="NCBI Taxonomy" id="1081671"/>
    <lineage>
        <taxon>Eukaryota</taxon>
        <taxon>Fungi</taxon>
        <taxon>Fungi incertae sedis</taxon>
        <taxon>Microsporidia</taxon>
        <taxon>Enterocytozoonidae</taxon>
        <taxon>Enterospora</taxon>
    </lineage>
</organism>
<keyword evidence="1" id="KW-1133">Transmembrane helix</keyword>
<comment type="caution">
    <text evidence="3">The sequence shown here is derived from an EMBL/GenBank/DDBJ whole genome shotgun (WGS) entry which is preliminary data.</text>
</comment>
<evidence type="ECO:0000256" key="1">
    <source>
        <dbReference type="SAM" id="Phobius"/>
    </source>
</evidence>
<feature type="chain" id="PRO_5012282202" evidence="2">
    <location>
        <begin position="17"/>
        <end position="168"/>
    </location>
</feature>